<comment type="caution">
    <text evidence="1">The sequence shown here is derived from an EMBL/GenBank/DDBJ whole genome shotgun (WGS) entry which is preliminary data.</text>
</comment>
<dbReference type="InterPro" id="IPR052924">
    <property type="entry name" value="OsmC/Ohr_hydroprdx_reductase"/>
</dbReference>
<dbReference type="PANTHER" id="PTHR35368">
    <property type="entry name" value="HYDROPEROXIDE REDUCTASE"/>
    <property type="match status" value="1"/>
</dbReference>
<reference evidence="1 2" key="1">
    <citation type="submission" date="2018-06" db="EMBL/GenBank/DDBJ databases">
        <title>Pseudomonas diversity within urban Lake Michigan freshwaters.</title>
        <authorList>
            <person name="Batrich M."/>
            <person name="Hatzopoulos T."/>
            <person name="Putonti C."/>
        </authorList>
    </citation>
    <scope>NUCLEOTIDE SEQUENCE [LARGE SCALE GENOMIC DNA]</scope>
    <source>
        <strain evidence="1 2">MB-090624</strain>
    </source>
</reference>
<sequence length="356" mass="38708">MRNGMNISGFSEIVHEIQQEPAQAIFRYAAYAHCSPAGGMLAGVAPALIGLLRAPRHFEVPIRPSPALQCQGLLDPAWPQELALAALSGCFLVSAVSGFSARRTTVDHLSMTTSAILQEAAAAAPQVRYEIRSGTDKKISEALEVIEAVKSHSPNHQTFVQPLGLSARLVDAEGAGPWHRFCPFEQAPADTAAVQTKTQALSLDCQWLYGTQLRADFVHQDPQDLRSFPIDQPKQLAGIDWGPNPQEYLLMAIAADVLAQLNRRQQLPGAVHLDVRAMVDIRGMCEVAPTPVHLQDIELELQVEGWPAAQLATLMQQLAASIEASVVCALIRHRVGFEFQVGARPLPEDARECQPC</sequence>
<proteinExistence type="predicted"/>
<accession>A0A9Q6N6Q2</accession>
<organism evidence="1 2">
    <name type="scientific">Pseudomonas protegens</name>
    <dbReference type="NCBI Taxonomy" id="380021"/>
    <lineage>
        <taxon>Bacteria</taxon>
        <taxon>Pseudomonadati</taxon>
        <taxon>Pseudomonadota</taxon>
        <taxon>Gammaproteobacteria</taxon>
        <taxon>Pseudomonadales</taxon>
        <taxon>Pseudomonadaceae</taxon>
        <taxon>Pseudomonas</taxon>
    </lineage>
</organism>
<protein>
    <recommendedName>
        <fullName evidence="3">OsmC family protein</fullName>
    </recommendedName>
</protein>
<dbReference type="Proteomes" id="UP000248188">
    <property type="component" value="Unassembled WGS sequence"/>
</dbReference>
<name>A0A9Q6N6Q2_9PSED</name>
<evidence type="ECO:0000313" key="2">
    <source>
        <dbReference type="Proteomes" id="UP000248188"/>
    </source>
</evidence>
<dbReference type="InterPro" id="IPR015946">
    <property type="entry name" value="KH_dom-like_a/b"/>
</dbReference>
<evidence type="ECO:0008006" key="3">
    <source>
        <dbReference type="Google" id="ProtNLM"/>
    </source>
</evidence>
<dbReference type="Gene3D" id="3.30.300.20">
    <property type="match status" value="2"/>
</dbReference>
<dbReference type="Pfam" id="PF02566">
    <property type="entry name" value="OsmC"/>
    <property type="match status" value="1"/>
</dbReference>
<dbReference type="InterPro" id="IPR036102">
    <property type="entry name" value="OsmC/Ohrsf"/>
</dbReference>
<dbReference type="AlphaFoldDB" id="A0A9Q6N6Q2"/>
<dbReference type="InterPro" id="IPR003718">
    <property type="entry name" value="OsmC/Ohr_fam"/>
</dbReference>
<evidence type="ECO:0000313" key="1">
    <source>
        <dbReference type="EMBL" id="PYC29941.1"/>
    </source>
</evidence>
<dbReference type="EMBL" id="QJRN01000025">
    <property type="protein sequence ID" value="PYC29941.1"/>
    <property type="molecule type" value="Genomic_DNA"/>
</dbReference>
<dbReference type="SUPFAM" id="SSF82784">
    <property type="entry name" value="OsmC-like"/>
    <property type="match status" value="2"/>
</dbReference>
<gene>
    <name evidence="1" type="ORF">DMX08_28440</name>
</gene>
<dbReference type="PANTHER" id="PTHR35368:SF1">
    <property type="entry name" value="HYDROPEROXIDE REDUCTASE"/>
    <property type="match status" value="1"/>
</dbReference>
<dbReference type="RefSeq" id="WP_110595803.1">
    <property type="nucleotide sequence ID" value="NZ_AP024503.1"/>
</dbReference>